<evidence type="ECO:0000256" key="4">
    <source>
        <dbReference type="ARBA" id="ARBA00022741"/>
    </source>
</evidence>
<dbReference type="InterPro" id="IPR013221">
    <property type="entry name" value="Mur_ligase_cen"/>
</dbReference>
<dbReference type="Gene3D" id="3.40.1190.10">
    <property type="entry name" value="Mur-like, catalytic domain"/>
    <property type="match status" value="1"/>
</dbReference>
<dbReference type="InterPro" id="IPR005863">
    <property type="entry name" value="UDP-N-AcMur_synth"/>
</dbReference>
<dbReference type="GO" id="GO:0008360">
    <property type="term" value="P:regulation of cell shape"/>
    <property type="evidence" value="ECO:0007669"/>
    <property type="project" value="UniProtKB-KW"/>
</dbReference>
<dbReference type="InterPro" id="IPR051046">
    <property type="entry name" value="MurCDEF_CellWall_CoF430Synth"/>
</dbReference>
<dbReference type="InterPro" id="IPR000713">
    <property type="entry name" value="Mur_ligase_N"/>
</dbReference>
<dbReference type="EMBL" id="LAZR01000177">
    <property type="protein sequence ID" value="KKN84012.1"/>
    <property type="molecule type" value="Genomic_DNA"/>
</dbReference>
<keyword evidence="1" id="KW-0963">Cytoplasm</keyword>
<comment type="caution">
    <text evidence="14">The sequence shown here is derived from an EMBL/GenBank/DDBJ whole genome shotgun (WGS) entry which is preliminary data.</text>
</comment>
<feature type="domain" description="Mur ligase C-terminal" evidence="12">
    <location>
        <begin position="324"/>
        <end position="437"/>
    </location>
</feature>
<dbReference type="PANTHER" id="PTHR43024">
    <property type="entry name" value="UDP-N-ACETYLMURAMOYL-TRIPEPTIDE--D-ALANYL-D-ALANINE LIGASE"/>
    <property type="match status" value="1"/>
</dbReference>
<keyword evidence="7" id="KW-0573">Peptidoglycan synthesis</keyword>
<dbReference type="GO" id="GO:0047480">
    <property type="term" value="F:UDP-N-acetylmuramoyl-tripeptide-D-alanyl-D-alanine ligase activity"/>
    <property type="evidence" value="ECO:0007669"/>
    <property type="project" value="InterPro"/>
</dbReference>
<evidence type="ECO:0000256" key="1">
    <source>
        <dbReference type="ARBA" id="ARBA00022490"/>
    </source>
</evidence>
<dbReference type="InterPro" id="IPR036615">
    <property type="entry name" value="Mur_ligase_C_dom_sf"/>
</dbReference>
<dbReference type="GO" id="GO:0009252">
    <property type="term" value="P:peptidoglycan biosynthetic process"/>
    <property type="evidence" value="ECO:0007669"/>
    <property type="project" value="UniProtKB-KW"/>
</dbReference>
<evidence type="ECO:0000256" key="10">
    <source>
        <dbReference type="ARBA" id="ARBA00031461"/>
    </source>
</evidence>
<dbReference type="SUPFAM" id="SSF53623">
    <property type="entry name" value="MurD-like peptide ligases, catalytic domain"/>
    <property type="match status" value="1"/>
</dbReference>
<dbReference type="NCBIfam" id="TIGR01143">
    <property type="entry name" value="murF"/>
    <property type="match status" value="1"/>
</dbReference>
<evidence type="ECO:0000259" key="12">
    <source>
        <dbReference type="Pfam" id="PF02875"/>
    </source>
</evidence>
<keyword evidence="5" id="KW-0067">ATP-binding</keyword>
<feature type="domain" description="Mur ligase N-terminal catalytic" evidence="11">
    <location>
        <begin position="25"/>
        <end position="69"/>
    </location>
</feature>
<dbReference type="HAMAP" id="MF_02019">
    <property type="entry name" value="MurF"/>
    <property type="match status" value="1"/>
</dbReference>
<evidence type="ECO:0000256" key="9">
    <source>
        <dbReference type="ARBA" id="ARBA00023316"/>
    </source>
</evidence>
<name>A0A0F9U9H0_9ZZZZ</name>
<keyword evidence="3" id="KW-0132">Cell division</keyword>
<evidence type="ECO:0000256" key="5">
    <source>
        <dbReference type="ARBA" id="ARBA00022840"/>
    </source>
</evidence>
<evidence type="ECO:0000313" key="14">
    <source>
        <dbReference type="EMBL" id="KKN84012.1"/>
    </source>
</evidence>
<dbReference type="Gene3D" id="3.40.1390.10">
    <property type="entry name" value="MurE/MurF, N-terminal domain"/>
    <property type="match status" value="1"/>
</dbReference>
<dbReference type="AlphaFoldDB" id="A0A0F9U9H0"/>
<keyword evidence="2" id="KW-0436">Ligase</keyword>
<dbReference type="GO" id="GO:0005524">
    <property type="term" value="F:ATP binding"/>
    <property type="evidence" value="ECO:0007669"/>
    <property type="project" value="UniProtKB-KW"/>
</dbReference>
<dbReference type="Pfam" id="PF02875">
    <property type="entry name" value="Mur_ligase_C"/>
    <property type="match status" value="1"/>
</dbReference>
<dbReference type="SUPFAM" id="SSF53244">
    <property type="entry name" value="MurD-like peptide ligases, peptide-binding domain"/>
    <property type="match status" value="1"/>
</dbReference>
<feature type="domain" description="Mur ligase central" evidence="13">
    <location>
        <begin position="106"/>
        <end position="296"/>
    </location>
</feature>
<keyword evidence="8" id="KW-0131">Cell cycle</keyword>
<dbReference type="GO" id="GO:0071555">
    <property type="term" value="P:cell wall organization"/>
    <property type="evidence" value="ECO:0007669"/>
    <property type="project" value="UniProtKB-KW"/>
</dbReference>
<dbReference type="InterPro" id="IPR035911">
    <property type="entry name" value="MurE/MurF_N"/>
</dbReference>
<gene>
    <name evidence="14" type="ORF">LCGC14_0293410</name>
</gene>
<protein>
    <recommendedName>
        <fullName evidence="10">UDP-MurNAc-pentapeptide synthetase</fullName>
    </recommendedName>
</protein>
<evidence type="ECO:0000259" key="13">
    <source>
        <dbReference type="Pfam" id="PF08245"/>
    </source>
</evidence>
<accession>A0A0F9U9H0</accession>
<dbReference type="Pfam" id="PF01225">
    <property type="entry name" value="Mur_ligase"/>
    <property type="match status" value="1"/>
</dbReference>
<evidence type="ECO:0000256" key="7">
    <source>
        <dbReference type="ARBA" id="ARBA00022984"/>
    </source>
</evidence>
<reference evidence="14" key="1">
    <citation type="journal article" date="2015" name="Nature">
        <title>Complex archaea that bridge the gap between prokaryotes and eukaryotes.</title>
        <authorList>
            <person name="Spang A."/>
            <person name="Saw J.H."/>
            <person name="Jorgensen S.L."/>
            <person name="Zaremba-Niedzwiedzka K."/>
            <person name="Martijn J."/>
            <person name="Lind A.E."/>
            <person name="van Eijk R."/>
            <person name="Schleper C."/>
            <person name="Guy L."/>
            <person name="Ettema T.J."/>
        </authorList>
    </citation>
    <scope>NUCLEOTIDE SEQUENCE</scope>
</reference>
<keyword evidence="4" id="KW-0547">Nucleotide-binding</keyword>
<dbReference type="PANTHER" id="PTHR43024:SF1">
    <property type="entry name" value="UDP-N-ACETYLMURAMOYL-TRIPEPTIDE--D-ALANYL-D-ALANINE LIGASE"/>
    <property type="match status" value="1"/>
</dbReference>
<proteinExistence type="inferred from homology"/>
<evidence type="ECO:0000259" key="11">
    <source>
        <dbReference type="Pfam" id="PF01225"/>
    </source>
</evidence>
<sequence>MLEAIRLSELLKPLAATMNGVDTHFDSVSIDARNVQAGGLFVALSGSRVNGHDYVAQAREQGAAAAMVEYLVDDELPQLLVHDCQLALGQLAALARDGFAGRVIAITGSSGKTTVKEMLACILRHAGSVLATEGNLNNELGVPLTLLRLLPTHDYAVIEMGAAAAGDIAYTMSLAKPQISVLTNAEMAHVGRFGSLESIAKTKGEIVSELPDGGEAILNLDSAWFEQWYQLLGSKRSCCSFSLKNPTAQLRAEMIELNGMGCPAFQLETPVGAVKVQLQLRGKHNVANALAAAGAALAAGVSLECISAGLAELAPVPGRGNSAAGVAGAQIIDDSYNANPDSVKAAVELLASLQGTRILVLGDMGELGDWAESSHTEIGEYARAQGLDGLYAVGKLSALAVQAFGERGQLFASKQDLIEALKGRLDISTQVLVKGSRSAGMDEVVAGLTASADTQNNKNRVS</sequence>
<dbReference type="Pfam" id="PF08245">
    <property type="entry name" value="Mur_ligase_M"/>
    <property type="match status" value="1"/>
</dbReference>
<dbReference type="GO" id="GO:0051301">
    <property type="term" value="P:cell division"/>
    <property type="evidence" value="ECO:0007669"/>
    <property type="project" value="UniProtKB-KW"/>
</dbReference>
<keyword evidence="9" id="KW-0961">Cell wall biogenesis/degradation</keyword>
<evidence type="ECO:0000256" key="2">
    <source>
        <dbReference type="ARBA" id="ARBA00022598"/>
    </source>
</evidence>
<evidence type="ECO:0000256" key="8">
    <source>
        <dbReference type="ARBA" id="ARBA00023306"/>
    </source>
</evidence>
<evidence type="ECO:0000256" key="6">
    <source>
        <dbReference type="ARBA" id="ARBA00022960"/>
    </source>
</evidence>
<keyword evidence="6" id="KW-0133">Cell shape</keyword>
<dbReference type="InterPro" id="IPR004101">
    <property type="entry name" value="Mur_ligase_C"/>
</dbReference>
<dbReference type="SUPFAM" id="SSF63418">
    <property type="entry name" value="MurE/MurF N-terminal domain"/>
    <property type="match status" value="1"/>
</dbReference>
<organism evidence="14">
    <name type="scientific">marine sediment metagenome</name>
    <dbReference type="NCBI Taxonomy" id="412755"/>
    <lineage>
        <taxon>unclassified sequences</taxon>
        <taxon>metagenomes</taxon>
        <taxon>ecological metagenomes</taxon>
    </lineage>
</organism>
<dbReference type="InterPro" id="IPR036565">
    <property type="entry name" value="Mur-like_cat_sf"/>
</dbReference>
<dbReference type="Gene3D" id="3.90.190.20">
    <property type="entry name" value="Mur ligase, C-terminal domain"/>
    <property type="match status" value="1"/>
</dbReference>
<evidence type="ECO:0000256" key="3">
    <source>
        <dbReference type="ARBA" id="ARBA00022618"/>
    </source>
</evidence>